<feature type="transmembrane region" description="Helical" evidence="1">
    <location>
        <begin position="88"/>
        <end position="111"/>
    </location>
</feature>
<reference evidence="3" key="2">
    <citation type="journal article" date="2021" name="PeerJ">
        <title>Extensive microbial diversity within the chicken gut microbiome revealed by metagenomics and culture.</title>
        <authorList>
            <person name="Gilroy R."/>
            <person name="Ravi A."/>
            <person name="Getino M."/>
            <person name="Pursley I."/>
            <person name="Horton D.L."/>
            <person name="Alikhan N.F."/>
            <person name="Baker D."/>
            <person name="Gharbi K."/>
            <person name="Hall N."/>
            <person name="Watson M."/>
            <person name="Adriaenssens E.M."/>
            <person name="Foster-Nyarko E."/>
            <person name="Jarju S."/>
            <person name="Secka A."/>
            <person name="Antonio M."/>
            <person name="Oren A."/>
            <person name="Chaudhuri R.R."/>
            <person name="La Ragione R."/>
            <person name="Hildebrand F."/>
            <person name="Pallen M.J."/>
        </authorList>
    </citation>
    <scope>NUCLEOTIDE SEQUENCE</scope>
    <source>
        <strain evidence="3">ChiHecec3B27-6122</strain>
    </source>
</reference>
<keyword evidence="1" id="KW-0812">Transmembrane</keyword>
<proteinExistence type="predicted"/>
<accession>A0A9D1G680</accession>
<evidence type="ECO:0000259" key="2">
    <source>
        <dbReference type="Pfam" id="PF12773"/>
    </source>
</evidence>
<evidence type="ECO:0000313" key="4">
    <source>
        <dbReference type="Proteomes" id="UP000886876"/>
    </source>
</evidence>
<evidence type="ECO:0000313" key="3">
    <source>
        <dbReference type="EMBL" id="HIS97429.1"/>
    </source>
</evidence>
<evidence type="ECO:0000256" key="1">
    <source>
        <dbReference type="SAM" id="Phobius"/>
    </source>
</evidence>
<dbReference type="InterPro" id="IPR025874">
    <property type="entry name" value="DZR"/>
</dbReference>
<keyword evidence="1" id="KW-0472">Membrane</keyword>
<comment type="caution">
    <text evidence="3">The sequence shown here is derived from an EMBL/GenBank/DDBJ whole genome shotgun (WGS) entry which is preliminary data.</text>
</comment>
<name>A0A9D1G680_9FIRM</name>
<sequence>MSRICPNCGATLQDDELFCCECGTKYEEPAPPEPETGGFCAKCGTELRPGAAFCPRCGAPREDAGAGRAARERPERPARQGGVNRNTVVIAVIAAFAIVAVVLVLWAAGVFSGRDASPFETPPGVVVTGTDGDDVINIGGGDLPGDRLSFPTTGHAALIPAPNVGALSRVEDRGGGSWAVYYAGVTAEQGRSYYAGVRTAGFTEDEVVDDQTASGGRYAVRAFNSSGVMFELVCQGGNMGLYIGERYD</sequence>
<dbReference type="EMBL" id="DVJS01000138">
    <property type="protein sequence ID" value="HIS97429.1"/>
    <property type="molecule type" value="Genomic_DNA"/>
</dbReference>
<feature type="domain" description="DZANK-type" evidence="2">
    <location>
        <begin position="5"/>
        <end position="58"/>
    </location>
</feature>
<dbReference type="Proteomes" id="UP000886876">
    <property type="component" value="Unassembled WGS sequence"/>
</dbReference>
<organism evidence="3 4">
    <name type="scientific">Candidatus Scatomorpha pullistercoris</name>
    <dbReference type="NCBI Taxonomy" id="2840929"/>
    <lineage>
        <taxon>Bacteria</taxon>
        <taxon>Bacillati</taxon>
        <taxon>Bacillota</taxon>
        <taxon>Clostridia</taxon>
        <taxon>Eubacteriales</taxon>
        <taxon>Candidatus Scatomorpha</taxon>
    </lineage>
</organism>
<protein>
    <submittedName>
        <fullName evidence="3">Zinc ribbon domain-containing protein</fullName>
    </submittedName>
</protein>
<dbReference type="PANTHER" id="PTHR40038:SF1">
    <property type="entry name" value="MEMBRANE-ASSOCIATED PROTEIN TCAA"/>
    <property type="match status" value="1"/>
</dbReference>
<gene>
    <name evidence="3" type="ORF">IAD42_05585</name>
</gene>
<dbReference type="Pfam" id="PF12773">
    <property type="entry name" value="DZR"/>
    <property type="match status" value="1"/>
</dbReference>
<keyword evidence="1" id="KW-1133">Transmembrane helix</keyword>
<dbReference type="AlphaFoldDB" id="A0A9D1G680"/>
<dbReference type="PANTHER" id="PTHR40038">
    <property type="entry name" value="MEMBRANE-ASSOCIATED PROTEIN TCAA"/>
    <property type="match status" value="1"/>
</dbReference>
<reference evidence="3" key="1">
    <citation type="submission" date="2020-10" db="EMBL/GenBank/DDBJ databases">
        <authorList>
            <person name="Gilroy R."/>
        </authorList>
    </citation>
    <scope>NUCLEOTIDE SEQUENCE</scope>
    <source>
        <strain evidence="3">ChiHecec3B27-6122</strain>
    </source>
</reference>